<protein>
    <submittedName>
        <fullName evidence="1">Uncharacterized protein</fullName>
    </submittedName>
</protein>
<evidence type="ECO:0000313" key="1">
    <source>
        <dbReference type="EMBL" id="EPQ55603.1"/>
    </source>
</evidence>
<keyword evidence="2" id="KW-1185">Reference proteome</keyword>
<dbReference type="RefSeq" id="XP_007865677.1">
    <property type="nucleotide sequence ID" value="XM_007867486.1"/>
</dbReference>
<gene>
    <name evidence="1" type="ORF">GLOTRDRAFT_115928</name>
</gene>
<dbReference type="HOGENOM" id="CLU_2589992_0_0_1"/>
<reference evidence="1 2" key="1">
    <citation type="journal article" date="2012" name="Science">
        <title>The Paleozoic origin of enzymatic lignin decomposition reconstructed from 31 fungal genomes.</title>
        <authorList>
            <person name="Floudas D."/>
            <person name="Binder M."/>
            <person name="Riley R."/>
            <person name="Barry K."/>
            <person name="Blanchette R.A."/>
            <person name="Henrissat B."/>
            <person name="Martinez A.T."/>
            <person name="Otillar R."/>
            <person name="Spatafora J.W."/>
            <person name="Yadav J.S."/>
            <person name="Aerts A."/>
            <person name="Benoit I."/>
            <person name="Boyd A."/>
            <person name="Carlson A."/>
            <person name="Copeland A."/>
            <person name="Coutinho P.M."/>
            <person name="de Vries R.P."/>
            <person name="Ferreira P."/>
            <person name="Findley K."/>
            <person name="Foster B."/>
            <person name="Gaskell J."/>
            <person name="Glotzer D."/>
            <person name="Gorecki P."/>
            <person name="Heitman J."/>
            <person name="Hesse C."/>
            <person name="Hori C."/>
            <person name="Igarashi K."/>
            <person name="Jurgens J.A."/>
            <person name="Kallen N."/>
            <person name="Kersten P."/>
            <person name="Kohler A."/>
            <person name="Kuees U."/>
            <person name="Kumar T.K.A."/>
            <person name="Kuo A."/>
            <person name="LaButti K."/>
            <person name="Larrondo L.F."/>
            <person name="Lindquist E."/>
            <person name="Ling A."/>
            <person name="Lombard V."/>
            <person name="Lucas S."/>
            <person name="Lundell T."/>
            <person name="Martin R."/>
            <person name="McLaughlin D.J."/>
            <person name="Morgenstern I."/>
            <person name="Morin E."/>
            <person name="Murat C."/>
            <person name="Nagy L.G."/>
            <person name="Nolan M."/>
            <person name="Ohm R.A."/>
            <person name="Patyshakuliyeva A."/>
            <person name="Rokas A."/>
            <person name="Ruiz-Duenas F.J."/>
            <person name="Sabat G."/>
            <person name="Salamov A."/>
            <person name="Samejima M."/>
            <person name="Schmutz J."/>
            <person name="Slot J.C."/>
            <person name="St John F."/>
            <person name="Stenlid J."/>
            <person name="Sun H."/>
            <person name="Sun S."/>
            <person name="Syed K."/>
            <person name="Tsang A."/>
            <person name="Wiebenga A."/>
            <person name="Young D."/>
            <person name="Pisabarro A."/>
            <person name="Eastwood D.C."/>
            <person name="Martin F."/>
            <person name="Cullen D."/>
            <person name="Grigoriev I.V."/>
            <person name="Hibbett D.S."/>
        </authorList>
    </citation>
    <scope>NUCLEOTIDE SEQUENCE [LARGE SCALE GENOMIC DNA]</scope>
    <source>
        <strain evidence="1 2">ATCC 11539</strain>
    </source>
</reference>
<proteinExistence type="predicted"/>
<dbReference type="KEGG" id="gtr:GLOTRDRAFT_115928"/>
<dbReference type="EMBL" id="KB469301">
    <property type="protein sequence ID" value="EPQ55603.1"/>
    <property type="molecule type" value="Genomic_DNA"/>
</dbReference>
<dbReference type="AlphaFoldDB" id="S7Q831"/>
<organism evidence="1 2">
    <name type="scientific">Gloeophyllum trabeum (strain ATCC 11539 / FP-39264 / Madison 617)</name>
    <name type="common">Brown rot fungus</name>
    <dbReference type="NCBI Taxonomy" id="670483"/>
    <lineage>
        <taxon>Eukaryota</taxon>
        <taxon>Fungi</taxon>
        <taxon>Dikarya</taxon>
        <taxon>Basidiomycota</taxon>
        <taxon>Agaricomycotina</taxon>
        <taxon>Agaricomycetes</taxon>
        <taxon>Gloeophyllales</taxon>
        <taxon>Gloeophyllaceae</taxon>
        <taxon>Gloeophyllum</taxon>
    </lineage>
</organism>
<dbReference type="Proteomes" id="UP000030669">
    <property type="component" value="Unassembled WGS sequence"/>
</dbReference>
<accession>S7Q831</accession>
<name>S7Q831_GLOTA</name>
<dbReference type="GeneID" id="19300115"/>
<sequence>MTSPPSQPGFRLRRTKEAALWSIPFRKAIFQSTRNQGPPGPLVAGGVRSCNRIAPSMLGLCRYNLSSNYWASSNVLTVDC</sequence>
<evidence type="ECO:0000313" key="2">
    <source>
        <dbReference type="Proteomes" id="UP000030669"/>
    </source>
</evidence>